<organism evidence="6 7">
    <name type="scientific">Thermoproteota archaeon</name>
    <dbReference type="NCBI Taxonomy" id="2056631"/>
    <lineage>
        <taxon>Archaea</taxon>
        <taxon>Thermoproteota</taxon>
    </lineage>
</organism>
<dbReference type="InterPro" id="IPR017896">
    <property type="entry name" value="4Fe4S_Fe-S-bd"/>
</dbReference>
<dbReference type="GO" id="GO:0046872">
    <property type="term" value="F:metal ion binding"/>
    <property type="evidence" value="ECO:0007669"/>
    <property type="project" value="UniProtKB-KW"/>
</dbReference>
<dbReference type="PANTHER" id="PTHR43687">
    <property type="entry name" value="ADENYLYLSULFATE REDUCTASE, BETA SUBUNIT"/>
    <property type="match status" value="1"/>
</dbReference>
<feature type="domain" description="4Fe-4S ferredoxin-type" evidence="5">
    <location>
        <begin position="185"/>
        <end position="205"/>
    </location>
</feature>
<keyword evidence="2" id="KW-0479">Metal-binding</keyword>
<name>A0A523BH63_9CREN</name>
<dbReference type="PANTHER" id="PTHR43687:SF5">
    <property type="entry name" value="4FE-4S FERREDOXIN-TYPE DOMAIN-CONTAINING PROTEIN"/>
    <property type="match status" value="1"/>
</dbReference>
<dbReference type="Pfam" id="PF00037">
    <property type="entry name" value="Fer4"/>
    <property type="match status" value="2"/>
</dbReference>
<evidence type="ECO:0000256" key="1">
    <source>
        <dbReference type="ARBA" id="ARBA00022485"/>
    </source>
</evidence>
<reference evidence="6 7" key="1">
    <citation type="journal article" date="2019" name="Nat. Microbiol.">
        <title>Expanding anaerobic alkane metabolism in the domain of Archaea.</title>
        <authorList>
            <person name="Wang Y."/>
            <person name="Wegener G."/>
            <person name="Hou J."/>
            <person name="Wang F."/>
            <person name="Xiao X."/>
        </authorList>
    </citation>
    <scope>NUCLEOTIDE SEQUENCE [LARGE SCALE GENOMIC DNA]</scope>
    <source>
        <strain evidence="6">WYZ-LMO10</strain>
    </source>
</reference>
<feature type="domain" description="4Fe-4S ferredoxin-type" evidence="5">
    <location>
        <begin position="84"/>
        <end position="114"/>
    </location>
</feature>
<dbReference type="Proteomes" id="UP000315399">
    <property type="component" value="Unassembled WGS sequence"/>
</dbReference>
<dbReference type="PROSITE" id="PS00198">
    <property type="entry name" value="4FE4S_FER_1"/>
    <property type="match status" value="5"/>
</dbReference>
<feature type="domain" description="4Fe-4S ferredoxin-type" evidence="5">
    <location>
        <begin position="123"/>
        <end position="148"/>
    </location>
</feature>
<dbReference type="InterPro" id="IPR050572">
    <property type="entry name" value="Fe-S_Ferredoxin"/>
</dbReference>
<proteinExistence type="predicted"/>
<dbReference type="InterPro" id="IPR017900">
    <property type="entry name" value="4Fe4S_Fe_S_CS"/>
</dbReference>
<sequence length="212" mass="23635">MSVQVLKSAQVSKRKIFRDMSKCILCGRCRNICPTDAIKFTVEERGLCTHCNLCAEVCPVKAIDSYEGKIKPEEAGKLYLNTQSYAERNIKITCVMCMECYEKCPVGAIQLYEGKLRIRKGDARPEIINCSLCSLCARVCPNGALKFEMNRIKLNPELCTLCGECVRVCPPQTMYLKDRYPAGYCVMCGRCIKSCPVGALSIKTVSWGGNIL</sequence>
<accession>A0A523BH63</accession>
<dbReference type="PROSITE" id="PS51379">
    <property type="entry name" value="4FE4S_FER_2"/>
    <property type="match status" value="6"/>
</dbReference>
<dbReference type="GO" id="GO:0051539">
    <property type="term" value="F:4 iron, 4 sulfur cluster binding"/>
    <property type="evidence" value="ECO:0007669"/>
    <property type="project" value="UniProtKB-KW"/>
</dbReference>
<evidence type="ECO:0000256" key="4">
    <source>
        <dbReference type="ARBA" id="ARBA00023014"/>
    </source>
</evidence>
<dbReference type="SUPFAM" id="SSF54862">
    <property type="entry name" value="4Fe-4S ferredoxins"/>
    <property type="match status" value="1"/>
</dbReference>
<keyword evidence="4" id="KW-0411">Iron-sulfur</keyword>
<dbReference type="EMBL" id="QNVH01000001">
    <property type="protein sequence ID" value="TDA40274.1"/>
    <property type="molecule type" value="Genomic_DNA"/>
</dbReference>
<feature type="domain" description="4Fe-4S ferredoxin-type" evidence="5">
    <location>
        <begin position="14"/>
        <end position="43"/>
    </location>
</feature>
<dbReference type="AlphaFoldDB" id="A0A523BH63"/>
<comment type="caution">
    <text evidence="6">The sequence shown here is derived from an EMBL/GenBank/DDBJ whole genome shotgun (WGS) entry which is preliminary data.</text>
</comment>
<dbReference type="Pfam" id="PF12838">
    <property type="entry name" value="Fer4_7"/>
    <property type="match status" value="2"/>
</dbReference>
<gene>
    <name evidence="6" type="ORF">DSO08_00285</name>
</gene>
<feature type="domain" description="4Fe-4S ferredoxin-type" evidence="5">
    <location>
        <begin position="150"/>
        <end position="179"/>
    </location>
</feature>
<feature type="domain" description="4Fe-4S ferredoxin-type" evidence="5">
    <location>
        <begin position="44"/>
        <end position="68"/>
    </location>
</feature>
<evidence type="ECO:0000259" key="5">
    <source>
        <dbReference type="PROSITE" id="PS51379"/>
    </source>
</evidence>
<evidence type="ECO:0000313" key="6">
    <source>
        <dbReference type="EMBL" id="TDA40274.1"/>
    </source>
</evidence>
<dbReference type="Gene3D" id="3.30.70.3270">
    <property type="match status" value="1"/>
</dbReference>
<evidence type="ECO:0000313" key="7">
    <source>
        <dbReference type="Proteomes" id="UP000315399"/>
    </source>
</evidence>
<evidence type="ECO:0000256" key="2">
    <source>
        <dbReference type="ARBA" id="ARBA00022723"/>
    </source>
</evidence>
<keyword evidence="1" id="KW-0004">4Fe-4S</keyword>
<dbReference type="GO" id="GO:0016491">
    <property type="term" value="F:oxidoreductase activity"/>
    <property type="evidence" value="ECO:0007669"/>
    <property type="project" value="UniProtKB-ARBA"/>
</dbReference>
<dbReference type="Gene3D" id="3.30.70.20">
    <property type="match status" value="3"/>
</dbReference>
<protein>
    <recommendedName>
        <fullName evidence="5">4Fe-4S ferredoxin-type domain-containing protein</fullName>
    </recommendedName>
</protein>
<evidence type="ECO:0000256" key="3">
    <source>
        <dbReference type="ARBA" id="ARBA00023004"/>
    </source>
</evidence>
<keyword evidence="3" id="KW-0408">Iron</keyword>